<evidence type="ECO:0000313" key="6">
    <source>
        <dbReference type="Proteomes" id="UP000663508"/>
    </source>
</evidence>
<feature type="compositionally biased region" description="Pro residues" evidence="3">
    <location>
        <begin position="323"/>
        <end position="359"/>
    </location>
</feature>
<dbReference type="GO" id="GO:0005509">
    <property type="term" value="F:calcium ion binding"/>
    <property type="evidence" value="ECO:0007669"/>
    <property type="project" value="InterPro"/>
</dbReference>
<dbReference type="EMBL" id="AP024145">
    <property type="protein sequence ID" value="BCM83621.1"/>
    <property type="molecule type" value="Genomic_DNA"/>
</dbReference>
<comment type="similarity">
    <text evidence="2">Belongs to the polysaccharide lyase 1 family.</text>
</comment>
<protein>
    <recommendedName>
        <fullName evidence="4">Pectate lyase domain-containing protein</fullName>
    </recommendedName>
</protein>
<gene>
    <name evidence="5" type="ORF">mvi_20820</name>
</gene>
<dbReference type="SMART" id="SM00656">
    <property type="entry name" value="Amb_all"/>
    <property type="match status" value="1"/>
</dbReference>
<reference evidence="5" key="1">
    <citation type="submission" date="2020-11" db="EMBL/GenBank/DDBJ databases">
        <title>Complete genome sequence of a novel pathogenic Methylobacterium strain isolated from rice in Vietnam.</title>
        <authorList>
            <person name="Lai K."/>
            <person name="Okazaki S."/>
            <person name="Higashi K."/>
            <person name="Mori H."/>
            <person name="Toyoda A."/>
            <person name="Kurokawa K."/>
        </authorList>
    </citation>
    <scope>NUCLEOTIDE SEQUENCE</scope>
    <source>
        <strain evidence="5">VL1</strain>
    </source>
</reference>
<name>A0A8H8WSK1_9HYPH</name>
<evidence type="ECO:0000313" key="5">
    <source>
        <dbReference type="EMBL" id="BCM83621.1"/>
    </source>
</evidence>
<dbReference type="SUPFAM" id="SSF51126">
    <property type="entry name" value="Pectin lyase-like"/>
    <property type="match status" value="1"/>
</dbReference>
<proteinExistence type="inferred from homology"/>
<dbReference type="InterPro" id="IPR011050">
    <property type="entry name" value="Pectin_lyase_fold/virulence"/>
</dbReference>
<dbReference type="PANTHER" id="PTHR31683:SF18">
    <property type="entry name" value="PECTATE LYASE 21-RELATED"/>
    <property type="match status" value="1"/>
</dbReference>
<accession>A0A8H8WSK1</accession>
<keyword evidence="2" id="KW-0624">Polysaccharide degradation</keyword>
<dbReference type="AlphaFoldDB" id="A0A8H8WSK1"/>
<dbReference type="Gene3D" id="2.160.20.10">
    <property type="entry name" value="Single-stranded right-handed beta-helix, Pectin lyase-like"/>
    <property type="match status" value="1"/>
</dbReference>
<dbReference type="PROSITE" id="PS00330">
    <property type="entry name" value="HEMOLYSIN_CALCIUM"/>
    <property type="match status" value="5"/>
</dbReference>
<evidence type="ECO:0000256" key="1">
    <source>
        <dbReference type="ARBA" id="ARBA00023239"/>
    </source>
</evidence>
<dbReference type="GO" id="GO:0000272">
    <property type="term" value="P:polysaccharide catabolic process"/>
    <property type="evidence" value="ECO:0007669"/>
    <property type="project" value="UniProtKB-KW"/>
</dbReference>
<dbReference type="PANTHER" id="PTHR31683">
    <property type="entry name" value="PECTATE LYASE 18-RELATED"/>
    <property type="match status" value="1"/>
</dbReference>
<dbReference type="PRINTS" id="PR00313">
    <property type="entry name" value="CABNDNGRPT"/>
</dbReference>
<dbReference type="Gene3D" id="2.150.10.10">
    <property type="entry name" value="Serralysin-like metalloprotease, C-terminal"/>
    <property type="match status" value="3"/>
</dbReference>
<organism evidence="5 6">
    <name type="scientific">Methylobacterium indicum</name>
    <dbReference type="NCBI Taxonomy" id="1775910"/>
    <lineage>
        <taxon>Bacteria</taxon>
        <taxon>Pseudomonadati</taxon>
        <taxon>Pseudomonadota</taxon>
        <taxon>Alphaproteobacteria</taxon>
        <taxon>Hyphomicrobiales</taxon>
        <taxon>Methylobacteriaceae</taxon>
        <taxon>Methylobacterium</taxon>
    </lineage>
</organism>
<dbReference type="Pfam" id="PF00544">
    <property type="entry name" value="Pectate_lyase_4"/>
    <property type="match status" value="1"/>
</dbReference>
<comment type="subcellular location">
    <subcellularLocation>
        <location evidence="2">Secreted</location>
    </subcellularLocation>
</comment>
<evidence type="ECO:0000259" key="4">
    <source>
        <dbReference type="SMART" id="SM00656"/>
    </source>
</evidence>
<sequence length="638" mass="64102">MAQNLAHGFAAMNGGTSGGSGGPTVHVSTGAELQKAIDGVSATSGPLTIVVDGKITPANSGVDAISIAGRNNISVIGGGSGAEFDGIGIRISGGSSNLIIQNLKIHNVATGPKDAIGIEGPSRNIMIDHNELYSSMAVDKDYYDGLLDIKRGAEYITVSNNYIHDHHKASLVGYADEDTGARFVTYDHNVFENLGSRTPSVRDGHVHIYDNYFKDISASAINLRMGAVGLIENNVFENVRDPIVSLDSTAPGYWDLRGNVMSGVTWSQTGAGEASAQDGRSTASYSVPYAYGLDAAAAVKGEALAQAGVGRLDGAAPATGAPAPVPAPAPEPSPAVTPAPTPSEPAPIPVPPAPEPAPAPTAGRPGDGGDLLTGTDGDDTLDGGAGRDVIHGAAGADTILGGAGRDTLFGEGGNDVLSGGAGNDSLDGGAGDDSLSGGTGSDTLVGGIGNDTLEGGASADTLIGGDGDDWLDGGSNADAMSGGAGNDTYVVDIARDTIVELTGEGIDTVRASTSYSLGANLENLVLTGAGKLNGTGNELANLLVGNDGDNRLDGGAGDDTLVGGAGKDTFAFTAGQGGHDRIDDFRFGEDMLLLKGYAPAQVILTDGAAGTTLHMQNETVDLLGVHLDALGKDWIKFA</sequence>
<feature type="domain" description="Pectate lyase" evidence="4">
    <location>
        <begin position="20"/>
        <end position="242"/>
    </location>
</feature>
<dbReference type="Pfam" id="PF00353">
    <property type="entry name" value="HemolysinCabind"/>
    <property type="match status" value="3"/>
</dbReference>
<dbReference type="RefSeq" id="WP_207182646.1">
    <property type="nucleotide sequence ID" value="NZ_AP024145.1"/>
</dbReference>
<keyword evidence="1 2" id="KW-0456">Lyase</keyword>
<dbReference type="GO" id="GO:0030570">
    <property type="term" value="F:pectate lyase activity"/>
    <property type="evidence" value="ECO:0007669"/>
    <property type="project" value="InterPro"/>
</dbReference>
<dbReference type="SUPFAM" id="SSF51120">
    <property type="entry name" value="beta-Roll"/>
    <property type="match status" value="2"/>
</dbReference>
<dbReference type="InterPro" id="IPR045032">
    <property type="entry name" value="PEL"/>
</dbReference>
<dbReference type="GO" id="GO:0005576">
    <property type="term" value="C:extracellular region"/>
    <property type="evidence" value="ECO:0007669"/>
    <property type="project" value="UniProtKB-SubCell"/>
</dbReference>
<feature type="region of interest" description="Disordered" evidence="3">
    <location>
        <begin position="415"/>
        <end position="451"/>
    </location>
</feature>
<dbReference type="Proteomes" id="UP000663508">
    <property type="component" value="Chromosome"/>
</dbReference>
<dbReference type="InterPro" id="IPR001343">
    <property type="entry name" value="Hemolysn_Ca-bd"/>
</dbReference>
<feature type="compositionally biased region" description="Low complexity" evidence="3">
    <location>
        <begin position="423"/>
        <end position="445"/>
    </location>
</feature>
<evidence type="ECO:0000256" key="2">
    <source>
        <dbReference type="RuleBase" id="RU361173"/>
    </source>
</evidence>
<feature type="region of interest" description="Disordered" evidence="3">
    <location>
        <begin position="319"/>
        <end position="386"/>
    </location>
</feature>
<dbReference type="InterPro" id="IPR012334">
    <property type="entry name" value="Pectin_lyas_fold"/>
</dbReference>
<keyword evidence="2" id="KW-0119">Carbohydrate metabolism</keyword>
<keyword evidence="2" id="KW-0964">Secreted</keyword>
<dbReference type="KEGG" id="mind:mvi_20820"/>
<dbReference type="InterPro" id="IPR018511">
    <property type="entry name" value="Hemolysin-typ_Ca-bd_CS"/>
</dbReference>
<dbReference type="InterPro" id="IPR002022">
    <property type="entry name" value="Pec_lyase"/>
</dbReference>
<dbReference type="InterPro" id="IPR011049">
    <property type="entry name" value="Serralysin-like_metalloprot_C"/>
</dbReference>
<evidence type="ECO:0000256" key="3">
    <source>
        <dbReference type="SAM" id="MobiDB-lite"/>
    </source>
</evidence>